<dbReference type="EMBL" id="CAJVQB010010184">
    <property type="protein sequence ID" value="CAG8737441.1"/>
    <property type="molecule type" value="Genomic_DNA"/>
</dbReference>
<proteinExistence type="predicted"/>
<gene>
    <name evidence="1" type="ORF">GMARGA_LOCUS15019</name>
</gene>
<keyword evidence="2" id="KW-1185">Reference proteome</keyword>
<evidence type="ECO:0000313" key="2">
    <source>
        <dbReference type="Proteomes" id="UP000789901"/>
    </source>
</evidence>
<feature type="non-terminal residue" evidence="1">
    <location>
        <position position="1"/>
    </location>
</feature>
<accession>A0ABN7V815</accession>
<evidence type="ECO:0000313" key="1">
    <source>
        <dbReference type="EMBL" id="CAG8737441.1"/>
    </source>
</evidence>
<name>A0ABN7V815_GIGMA</name>
<reference evidence="1 2" key="1">
    <citation type="submission" date="2021-06" db="EMBL/GenBank/DDBJ databases">
        <authorList>
            <person name="Kallberg Y."/>
            <person name="Tangrot J."/>
            <person name="Rosling A."/>
        </authorList>
    </citation>
    <scope>NUCLEOTIDE SEQUENCE [LARGE SCALE GENOMIC DNA]</scope>
    <source>
        <strain evidence="1 2">120-4 pot B 10/14</strain>
    </source>
</reference>
<protein>
    <submittedName>
        <fullName evidence="1">18704_t:CDS:1</fullName>
    </submittedName>
</protein>
<comment type="caution">
    <text evidence="1">The sequence shown here is derived from an EMBL/GenBank/DDBJ whole genome shotgun (WGS) entry which is preliminary data.</text>
</comment>
<organism evidence="1 2">
    <name type="scientific">Gigaspora margarita</name>
    <dbReference type="NCBI Taxonomy" id="4874"/>
    <lineage>
        <taxon>Eukaryota</taxon>
        <taxon>Fungi</taxon>
        <taxon>Fungi incertae sedis</taxon>
        <taxon>Mucoromycota</taxon>
        <taxon>Glomeromycotina</taxon>
        <taxon>Glomeromycetes</taxon>
        <taxon>Diversisporales</taxon>
        <taxon>Gigasporaceae</taxon>
        <taxon>Gigaspora</taxon>
    </lineage>
</organism>
<dbReference type="Proteomes" id="UP000789901">
    <property type="component" value="Unassembled WGS sequence"/>
</dbReference>
<sequence length="184" mass="20926">YLTKWLEACVLSEATASAVATFLIKDIICCHASSKSNICILLPNTPRLTVWSSGLTELSFAQKNSRKLKELVASRNGENIWFLKRTYTQLAKLQKGAKSIKIRMVISRNREFMQKKLQKDEIINGQKGEKHQAKRYTQKIDLETYNRKGRVIEKSNSLECSIRVSKKQGGKHMQINGLQSHSTA</sequence>